<reference evidence="1" key="1">
    <citation type="journal article" date="2019" name="Int. J. Food Microbiol.">
        <title>Developing a novel molecular serotyping system based on capsular polysaccharide synthesis gene clusters of Vibrio parahaemolyticus.</title>
        <authorList>
            <person name="Pang Y."/>
            <person name="Guo X."/>
            <person name="Tian X."/>
            <person name="Liu F."/>
            <person name="Wang L."/>
            <person name="Wu J."/>
            <person name="Zhang S."/>
            <person name="Li S."/>
            <person name="Liu B."/>
        </authorList>
    </citation>
    <scope>NUCLEOTIDE SEQUENCE</scope>
    <source>
        <strain evidence="1">G3581</strain>
    </source>
</reference>
<sequence>MRRESCLGLIFVLNQNASSTALFPVTSEFTQTFTFFTQCIRSGVLF</sequence>
<organism evidence="1">
    <name type="scientific">Vibrio parahaemolyticus</name>
    <dbReference type="NCBI Taxonomy" id="670"/>
    <lineage>
        <taxon>Bacteria</taxon>
        <taxon>Pseudomonadati</taxon>
        <taxon>Pseudomonadota</taxon>
        <taxon>Gammaproteobacteria</taxon>
        <taxon>Vibrionales</taxon>
        <taxon>Vibrionaceae</taxon>
        <taxon>Vibrio</taxon>
    </lineage>
</organism>
<protein>
    <submittedName>
        <fullName evidence="1">Uncharacterized protein</fullName>
    </submittedName>
</protein>
<name>A0A5P5X5F1_VIBPH</name>
<proteinExistence type="predicted"/>
<dbReference type="AlphaFoldDB" id="A0A5P5X5F1"/>
<accession>A0A5P5X5F1</accession>
<dbReference type="EMBL" id="MK473646">
    <property type="protein sequence ID" value="QFF90439.1"/>
    <property type="molecule type" value="Genomic_DNA"/>
</dbReference>
<evidence type="ECO:0000313" key="1">
    <source>
        <dbReference type="EMBL" id="QFF90439.1"/>
    </source>
</evidence>